<dbReference type="SUPFAM" id="SSF53613">
    <property type="entry name" value="Ribokinase-like"/>
    <property type="match status" value="1"/>
</dbReference>
<keyword evidence="9" id="KW-1185">Reference proteome</keyword>
<dbReference type="Pfam" id="PF00294">
    <property type="entry name" value="PfkB"/>
    <property type="match status" value="1"/>
</dbReference>
<evidence type="ECO:0000259" key="7">
    <source>
        <dbReference type="Pfam" id="PF00294"/>
    </source>
</evidence>
<evidence type="ECO:0000256" key="2">
    <source>
        <dbReference type="ARBA" id="ARBA00022679"/>
    </source>
</evidence>
<keyword evidence="3" id="KW-0547">Nucleotide-binding</keyword>
<dbReference type="RefSeq" id="WP_328953532.1">
    <property type="nucleotide sequence ID" value="NZ_CP108110.1"/>
</dbReference>
<dbReference type="GO" id="GO:0016301">
    <property type="term" value="F:kinase activity"/>
    <property type="evidence" value="ECO:0007669"/>
    <property type="project" value="UniProtKB-KW"/>
</dbReference>
<dbReference type="EC" id="2.7.1.-" evidence="8"/>
<dbReference type="CDD" id="cd01164">
    <property type="entry name" value="FruK_PfkB_like"/>
    <property type="match status" value="1"/>
</dbReference>
<dbReference type="InterPro" id="IPR029056">
    <property type="entry name" value="Ribokinase-like"/>
</dbReference>
<dbReference type="InterPro" id="IPR002173">
    <property type="entry name" value="Carboh/pur_kinase_PfkB_CS"/>
</dbReference>
<organism evidence="8 9">
    <name type="scientific">Kitasatospora purpeofusca</name>
    <dbReference type="NCBI Taxonomy" id="67352"/>
    <lineage>
        <taxon>Bacteria</taxon>
        <taxon>Bacillati</taxon>
        <taxon>Actinomycetota</taxon>
        <taxon>Actinomycetes</taxon>
        <taxon>Kitasatosporales</taxon>
        <taxon>Streptomycetaceae</taxon>
        <taxon>Kitasatospora</taxon>
    </lineage>
</organism>
<dbReference type="InterPro" id="IPR011611">
    <property type="entry name" value="PfkB_dom"/>
</dbReference>
<accession>A0ABZ1TU33</accession>
<keyword evidence="2 6" id="KW-0808">Transferase</keyword>
<evidence type="ECO:0000256" key="5">
    <source>
        <dbReference type="ARBA" id="ARBA00022840"/>
    </source>
</evidence>
<evidence type="ECO:0000256" key="4">
    <source>
        <dbReference type="ARBA" id="ARBA00022777"/>
    </source>
</evidence>
<dbReference type="Gene3D" id="3.40.1190.20">
    <property type="match status" value="1"/>
</dbReference>
<keyword evidence="5" id="KW-0067">ATP-binding</keyword>
<feature type="domain" description="Carbohydrate kinase PfkB" evidence="7">
    <location>
        <begin position="13"/>
        <end position="287"/>
    </location>
</feature>
<evidence type="ECO:0000256" key="6">
    <source>
        <dbReference type="PIRNR" id="PIRNR000535"/>
    </source>
</evidence>
<dbReference type="PANTHER" id="PTHR46566:SF5">
    <property type="entry name" value="1-PHOSPHOFRUCTOKINASE"/>
    <property type="match status" value="1"/>
</dbReference>
<dbReference type="Proteomes" id="UP001432222">
    <property type="component" value="Chromosome"/>
</dbReference>
<comment type="similarity">
    <text evidence="1">Belongs to the carbohydrate kinase PfkB family.</text>
</comment>
<dbReference type="NCBIfam" id="TIGR03168">
    <property type="entry name" value="1-PFK"/>
    <property type="match status" value="1"/>
</dbReference>
<name>A0ABZ1TU33_9ACTN</name>
<dbReference type="PANTHER" id="PTHR46566">
    <property type="entry name" value="1-PHOSPHOFRUCTOKINASE-RELATED"/>
    <property type="match status" value="1"/>
</dbReference>
<protein>
    <submittedName>
        <fullName evidence="8">Hexose kinase</fullName>
        <ecNumber evidence="8">2.7.1.-</ecNumber>
    </submittedName>
</protein>
<reference evidence="8" key="1">
    <citation type="submission" date="2022-10" db="EMBL/GenBank/DDBJ databases">
        <title>The complete genomes of actinobacterial strains from the NBC collection.</title>
        <authorList>
            <person name="Joergensen T.S."/>
            <person name="Alvarez Arevalo M."/>
            <person name="Sterndorff E.B."/>
            <person name="Faurdal D."/>
            <person name="Vuksanovic O."/>
            <person name="Mourched A.-S."/>
            <person name="Charusanti P."/>
            <person name="Shaw S."/>
            <person name="Blin K."/>
            <person name="Weber T."/>
        </authorList>
    </citation>
    <scope>NUCLEOTIDE SEQUENCE</scope>
    <source>
        <strain evidence="8">NBC_00222</strain>
    </source>
</reference>
<sequence>MIVTVTPNPALDITYDLPALHPYTSHRVAAVHEQAGGKGVNVARVLHALGHRTSVVLPLGGPTGAAVRADLDRAGIACLGIPLAAGASTRRTVAVVDAVDATMLNEPGPELSAEHWTALCAGVRSLLPSARVLVLSGSLPPGLPPGAYADLVRLAHDQGVPVVLDADGPALTEALEAGPTVVKPNAVELRRATGIADPLDAARALARAGARTVVASLGADGLLAVTPDGSWRARLPAEVVVRGNPTGAGDAAVAALAVALVERTPWPQALAHAVALSAAAVRAPYAGRFDRQAYRSHLPVVRIIPVTPSSRSAPSASPSPASAPSG</sequence>
<evidence type="ECO:0000313" key="9">
    <source>
        <dbReference type="Proteomes" id="UP001432222"/>
    </source>
</evidence>
<evidence type="ECO:0000313" key="8">
    <source>
        <dbReference type="EMBL" id="WUQ82473.1"/>
    </source>
</evidence>
<dbReference type="PIRSF" id="PIRSF000535">
    <property type="entry name" value="1PFK/6PFK/LacC"/>
    <property type="match status" value="1"/>
</dbReference>
<dbReference type="PROSITE" id="PS00583">
    <property type="entry name" value="PFKB_KINASES_1"/>
    <property type="match status" value="1"/>
</dbReference>
<dbReference type="PROSITE" id="PS00584">
    <property type="entry name" value="PFKB_KINASES_2"/>
    <property type="match status" value="1"/>
</dbReference>
<dbReference type="InterPro" id="IPR017583">
    <property type="entry name" value="Tagatose/fructose_Pkinase"/>
</dbReference>
<evidence type="ECO:0000256" key="1">
    <source>
        <dbReference type="ARBA" id="ARBA00010688"/>
    </source>
</evidence>
<evidence type="ECO:0000256" key="3">
    <source>
        <dbReference type="ARBA" id="ARBA00022741"/>
    </source>
</evidence>
<gene>
    <name evidence="8" type="ORF">OHA16_05470</name>
</gene>
<proteinExistence type="inferred from homology"/>
<keyword evidence="4 8" id="KW-0418">Kinase</keyword>
<dbReference type="EMBL" id="CP108110">
    <property type="protein sequence ID" value="WUQ82473.1"/>
    <property type="molecule type" value="Genomic_DNA"/>
</dbReference>